<dbReference type="PANTHER" id="PTHR31970:SF9">
    <property type="entry name" value="MOLYBDATE TRANSPORTER 2"/>
    <property type="match status" value="1"/>
</dbReference>
<evidence type="ECO:0000313" key="2">
    <source>
        <dbReference type="EMBL" id="MCQ1538885.1"/>
    </source>
</evidence>
<protein>
    <submittedName>
        <fullName evidence="2">Sulfate transporter</fullName>
    </submittedName>
</protein>
<name>A0ABD4TM17_9EURY</name>
<dbReference type="RefSeq" id="WP_255332839.1">
    <property type="nucleotide sequence ID" value="NZ_VOTZ01000015.1"/>
</dbReference>
<feature type="transmembrane region" description="Helical" evidence="1">
    <location>
        <begin position="309"/>
        <end position="326"/>
    </location>
</feature>
<feature type="transmembrane region" description="Helical" evidence="1">
    <location>
        <begin position="30"/>
        <end position="63"/>
    </location>
</feature>
<keyword evidence="1" id="KW-0812">Transmembrane</keyword>
<feature type="transmembrane region" description="Helical" evidence="1">
    <location>
        <begin position="222"/>
        <end position="238"/>
    </location>
</feature>
<gene>
    <name evidence="2" type="ORF">FTO68_07810</name>
</gene>
<organism evidence="2 3">
    <name type="scientific">Methanocalculus taiwanensis</name>
    <dbReference type="NCBI Taxonomy" id="106207"/>
    <lineage>
        <taxon>Archaea</taxon>
        <taxon>Methanobacteriati</taxon>
        <taxon>Methanobacteriota</taxon>
        <taxon>Stenosarchaea group</taxon>
        <taxon>Methanomicrobia</taxon>
        <taxon>Methanomicrobiales</taxon>
        <taxon>Methanocalculaceae</taxon>
        <taxon>Methanocalculus</taxon>
    </lineage>
</organism>
<evidence type="ECO:0000313" key="3">
    <source>
        <dbReference type="Proteomes" id="UP001524383"/>
    </source>
</evidence>
<feature type="transmembrane region" description="Helical" evidence="1">
    <location>
        <begin position="338"/>
        <end position="365"/>
    </location>
</feature>
<dbReference type="Proteomes" id="UP001524383">
    <property type="component" value="Unassembled WGS sequence"/>
</dbReference>
<proteinExistence type="predicted"/>
<keyword evidence="3" id="KW-1185">Reference proteome</keyword>
<keyword evidence="1" id="KW-0472">Membrane</keyword>
<comment type="caution">
    <text evidence="2">The sequence shown here is derived from an EMBL/GenBank/DDBJ whole genome shotgun (WGS) entry which is preliminary data.</text>
</comment>
<feature type="transmembrane region" description="Helical" evidence="1">
    <location>
        <begin position="285"/>
        <end position="303"/>
    </location>
</feature>
<dbReference type="AlphaFoldDB" id="A0ABD4TM17"/>
<dbReference type="InterPro" id="IPR031563">
    <property type="entry name" value="MOT1/MOT2"/>
</dbReference>
<keyword evidence="1" id="KW-1133">Transmembrane helix</keyword>
<feature type="transmembrane region" description="Helical" evidence="1">
    <location>
        <begin position="116"/>
        <end position="133"/>
    </location>
</feature>
<feature type="transmembrane region" description="Helical" evidence="1">
    <location>
        <begin position="169"/>
        <end position="187"/>
    </location>
</feature>
<feature type="transmembrane region" description="Helical" evidence="1">
    <location>
        <begin position="75"/>
        <end position="104"/>
    </location>
</feature>
<sequence>MDQEQLPKIVPGIRFSLGELAGSVGDYGTIFPIILGAGIAAGVNVSYAFLGVGLWFIITGIYYKFPIPIEPMKAIGAIAIAEGLSAGEIAASGIIIGLFLLILGYLKGMEWIQKNIPASVIRGIQVGLALILLRTSFGFIIEDPLFAGLAILIIVAFFIARYVKQIPDISSLLVIGIGLGTGIYMTGLPPFRLIPIPELIIPASADWLFAAVHLAIPQIPLTIGNAILATSLLTLDLFRHEIKPDRLAKTIGVMNLISAPLGGFPMCHGAGGLAAMFRFGARTGGANIIAGLIIIGFAIAFAPPEVLTLIPYGIFGGLLVFVALELGKHGMKTDSYPVTIIMGIVALIGGITPAFLIGMILAYILRKKNEKAALLVG</sequence>
<accession>A0ABD4TM17</accession>
<dbReference type="Pfam" id="PF16983">
    <property type="entry name" value="MFS_MOT1"/>
    <property type="match status" value="2"/>
</dbReference>
<dbReference type="EMBL" id="VOTZ01000015">
    <property type="protein sequence ID" value="MCQ1538885.1"/>
    <property type="molecule type" value="Genomic_DNA"/>
</dbReference>
<dbReference type="PANTHER" id="PTHR31970">
    <property type="match status" value="1"/>
</dbReference>
<feature type="transmembrane region" description="Helical" evidence="1">
    <location>
        <begin position="145"/>
        <end position="163"/>
    </location>
</feature>
<reference evidence="2 3" key="1">
    <citation type="submission" date="2019-08" db="EMBL/GenBank/DDBJ databases">
        <authorList>
            <person name="Chen S.-C."/>
            <person name="Lai M.-C."/>
            <person name="You Y.-T."/>
        </authorList>
    </citation>
    <scope>NUCLEOTIDE SEQUENCE [LARGE SCALE GENOMIC DNA]</scope>
    <source>
        <strain evidence="2 3">P2F9704a</strain>
    </source>
</reference>
<evidence type="ECO:0000256" key="1">
    <source>
        <dbReference type="SAM" id="Phobius"/>
    </source>
</evidence>